<gene>
    <name evidence="2" type="ORF">DJ019_17310</name>
</gene>
<sequence>MDRRQLRSAFAVAAILAAGPAVAQEGPEVSFNVGVATDYVFRGVSQTDEDPQVFGGVDATAGQFYVGAWASNVDYGDGTDLEYDLYAGYTPTIGAVSLDFGVYFFGYVDAPTGADYDYVELQATASLPLGPATLGAGVYHAPDSYGGVDHSTYVEINGAYSPRDNISFSAALGRQTFDGPGDYTTWNIGVGYRLTETLGLDLRYHDTDRHRFGETYGSRVAASLTATF</sequence>
<dbReference type="InterPro" id="IPR010239">
    <property type="entry name" value="CHP02001"/>
</dbReference>
<dbReference type="InterPro" id="IPR023614">
    <property type="entry name" value="Porin_dom_sf"/>
</dbReference>
<accession>A0A328B9C1</accession>
<dbReference type="OrthoDB" id="9793561at2"/>
<reference evidence="2 3" key="1">
    <citation type="submission" date="2018-05" db="EMBL/GenBank/DDBJ databases">
        <authorList>
            <person name="Lanie J.A."/>
            <person name="Ng W.-L."/>
            <person name="Kazmierczak K.M."/>
            <person name="Andrzejewski T.M."/>
            <person name="Davidsen T.M."/>
            <person name="Wayne K.J."/>
            <person name="Tettelin H."/>
            <person name="Glass J.I."/>
            <person name="Rusch D."/>
            <person name="Podicherti R."/>
            <person name="Tsui H.-C.T."/>
            <person name="Winkler M.E."/>
        </authorList>
    </citation>
    <scope>NUCLEOTIDE SEQUENCE [LARGE SCALE GENOMIC DNA]</scope>
    <source>
        <strain evidence="2 3">BUT-10</strain>
    </source>
</reference>
<protein>
    <recommendedName>
        <fullName evidence="4">Porin</fullName>
    </recommendedName>
</protein>
<dbReference type="Proteomes" id="UP000249524">
    <property type="component" value="Unassembled WGS sequence"/>
</dbReference>
<comment type="caution">
    <text evidence="2">The sequence shown here is derived from an EMBL/GenBank/DDBJ whole genome shotgun (WGS) entry which is preliminary data.</text>
</comment>
<evidence type="ECO:0008006" key="4">
    <source>
        <dbReference type="Google" id="ProtNLM"/>
    </source>
</evidence>
<feature type="chain" id="PRO_5016357609" description="Porin" evidence="1">
    <location>
        <begin position="24"/>
        <end position="228"/>
    </location>
</feature>
<keyword evidence="1" id="KW-0732">Signal</keyword>
<dbReference type="EMBL" id="QFYS01000009">
    <property type="protein sequence ID" value="RAK63031.1"/>
    <property type="molecule type" value="Genomic_DNA"/>
</dbReference>
<keyword evidence="3" id="KW-1185">Reference proteome</keyword>
<evidence type="ECO:0000313" key="3">
    <source>
        <dbReference type="Proteomes" id="UP000249524"/>
    </source>
</evidence>
<dbReference type="AlphaFoldDB" id="A0A328B9C1"/>
<dbReference type="Gene3D" id="2.40.160.10">
    <property type="entry name" value="Porin"/>
    <property type="match status" value="1"/>
</dbReference>
<dbReference type="RefSeq" id="WP_111277366.1">
    <property type="nucleotide sequence ID" value="NZ_QFYS01000009.1"/>
</dbReference>
<dbReference type="Pfam" id="PF09694">
    <property type="entry name" value="Gcw_chp"/>
    <property type="match status" value="1"/>
</dbReference>
<feature type="signal peptide" evidence="1">
    <location>
        <begin position="1"/>
        <end position="23"/>
    </location>
</feature>
<evidence type="ECO:0000256" key="1">
    <source>
        <dbReference type="SAM" id="SignalP"/>
    </source>
</evidence>
<evidence type="ECO:0000313" key="2">
    <source>
        <dbReference type="EMBL" id="RAK63031.1"/>
    </source>
</evidence>
<name>A0A328B9C1_9CAUL</name>
<dbReference type="SUPFAM" id="SSF56935">
    <property type="entry name" value="Porins"/>
    <property type="match status" value="1"/>
</dbReference>
<dbReference type="NCBIfam" id="TIGR02001">
    <property type="entry name" value="gcw_chp"/>
    <property type="match status" value="1"/>
</dbReference>
<organism evidence="2 3">
    <name type="scientific">Phenylobacterium kunshanense</name>
    <dbReference type="NCBI Taxonomy" id="1445034"/>
    <lineage>
        <taxon>Bacteria</taxon>
        <taxon>Pseudomonadati</taxon>
        <taxon>Pseudomonadota</taxon>
        <taxon>Alphaproteobacteria</taxon>
        <taxon>Caulobacterales</taxon>
        <taxon>Caulobacteraceae</taxon>
        <taxon>Phenylobacterium</taxon>
    </lineage>
</organism>
<proteinExistence type="predicted"/>